<keyword evidence="4" id="KW-0808">Transferase</keyword>
<evidence type="ECO:0000256" key="3">
    <source>
        <dbReference type="ARBA" id="ARBA00022553"/>
    </source>
</evidence>
<dbReference type="InterPro" id="IPR043128">
    <property type="entry name" value="Rev_trsase/Diguanyl_cyclase"/>
</dbReference>
<keyword evidence="11 13" id="KW-0472">Membrane</keyword>
<dbReference type="InterPro" id="IPR000160">
    <property type="entry name" value="GGDEF_dom"/>
</dbReference>
<feature type="domain" description="PAS" evidence="14">
    <location>
        <begin position="439"/>
        <end position="510"/>
    </location>
</feature>
<dbReference type="Gene3D" id="3.30.450.20">
    <property type="entry name" value="PAS domain"/>
    <property type="match status" value="2"/>
</dbReference>
<keyword evidence="6" id="KW-0547">Nucleotide-binding</keyword>
<dbReference type="PANTHER" id="PTHR44757:SF2">
    <property type="entry name" value="BIOFILM ARCHITECTURE MAINTENANCE PROTEIN MBAA"/>
    <property type="match status" value="1"/>
</dbReference>
<reference evidence="17 18" key="1">
    <citation type="submission" date="2019-12" db="EMBL/GenBank/DDBJ databases">
        <title>Novel species isolated from a subtropical stream in China.</title>
        <authorList>
            <person name="Lu H."/>
        </authorList>
    </citation>
    <scope>NUCLEOTIDE SEQUENCE [LARGE SCALE GENOMIC DNA]</scope>
    <source>
        <strain evidence="17 18">CY42W</strain>
    </source>
</reference>
<keyword evidence="3" id="KW-0597">Phosphoprotein</keyword>
<evidence type="ECO:0000256" key="7">
    <source>
        <dbReference type="ARBA" id="ARBA00022777"/>
    </source>
</evidence>
<evidence type="ECO:0000256" key="5">
    <source>
        <dbReference type="ARBA" id="ARBA00022692"/>
    </source>
</evidence>
<dbReference type="InterPro" id="IPR052155">
    <property type="entry name" value="Biofilm_reg_signaling"/>
</dbReference>
<feature type="coiled-coil region" evidence="12">
    <location>
        <begin position="387"/>
        <end position="414"/>
    </location>
</feature>
<feature type="transmembrane region" description="Helical" evidence="13">
    <location>
        <begin position="29"/>
        <end position="52"/>
    </location>
</feature>
<evidence type="ECO:0000256" key="10">
    <source>
        <dbReference type="ARBA" id="ARBA00023012"/>
    </source>
</evidence>
<dbReference type="Pfam" id="PF00990">
    <property type="entry name" value="GGDEF"/>
    <property type="match status" value="1"/>
</dbReference>
<evidence type="ECO:0000256" key="2">
    <source>
        <dbReference type="ARBA" id="ARBA00022475"/>
    </source>
</evidence>
<organism evidence="17 18">
    <name type="scientific">Duganella levis</name>
    <dbReference type="NCBI Taxonomy" id="2692169"/>
    <lineage>
        <taxon>Bacteria</taxon>
        <taxon>Pseudomonadati</taxon>
        <taxon>Pseudomonadota</taxon>
        <taxon>Betaproteobacteria</taxon>
        <taxon>Burkholderiales</taxon>
        <taxon>Oxalobacteraceae</taxon>
        <taxon>Telluria group</taxon>
        <taxon>Duganella</taxon>
    </lineage>
</organism>
<dbReference type="InterPro" id="IPR000700">
    <property type="entry name" value="PAS-assoc_C"/>
</dbReference>
<evidence type="ECO:0000256" key="8">
    <source>
        <dbReference type="ARBA" id="ARBA00022840"/>
    </source>
</evidence>
<evidence type="ECO:0000256" key="12">
    <source>
        <dbReference type="SAM" id="Coils"/>
    </source>
</evidence>
<dbReference type="SMART" id="SM00091">
    <property type="entry name" value="PAS"/>
    <property type="match status" value="1"/>
</dbReference>
<dbReference type="CDD" id="cd18774">
    <property type="entry name" value="PDC2_HK_sensor"/>
    <property type="match status" value="1"/>
</dbReference>
<dbReference type="SUPFAM" id="SSF103190">
    <property type="entry name" value="Sensory domain-like"/>
    <property type="match status" value="1"/>
</dbReference>
<evidence type="ECO:0000256" key="1">
    <source>
        <dbReference type="ARBA" id="ARBA00004651"/>
    </source>
</evidence>
<dbReference type="PROSITE" id="PS50112">
    <property type="entry name" value="PAS"/>
    <property type="match status" value="1"/>
</dbReference>
<evidence type="ECO:0000259" key="16">
    <source>
        <dbReference type="PROSITE" id="PS50887"/>
    </source>
</evidence>
<evidence type="ECO:0000313" key="18">
    <source>
        <dbReference type="Proteomes" id="UP000642144"/>
    </source>
</evidence>
<evidence type="ECO:0000256" key="11">
    <source>
        <dbReference type="ARBA" id="ARBA00023136"/>
    </source>
</evidence>
<dbReference type="Gene3D" id="6.10.340.10">
    <property type="match status" value="1"/>
</dbReference>
<keyword evidence="7" id="KW-0418">Kinase</keyword>
<keyword evidence="5 13" id="KW-0812">Transmembrane</keyword>
<keyword evidence="2" id="KW-1003">Cell membrane</keyword>
<dbReference type="NCBIfam" id="TIGR00254">
    <property type="entry name" value="GGDEF"/>
    <property type="match status" value="1"/>
</dbReference>
<dbReference type="Gene3D" id="3.30.70.270">
    <property type="match status" value="1"/>
</dbReference>
<feature type="transmembrane region" description="Helical" evidence="13">
    <location>
        <begin position="318"/>
        <end position="336"/>
    </location>
</feature>
<accession>A0ABW9VUY7</accession>
<dbReference type="InterPro" id="IPR029787">
    <property type="entry name" value="Nucleotide_cyclase"/>
</dbReference>
<feature type="domain" description="PAC" evidence="15">
    <location>
        <begin position="519"/>
        <end position="569"/>
    </location>
</feature>
<dbReference type="SUPFAM" id="SSF55785">
    <property type="entry name" value="PYP-like sensor domain (PAS domain)"/>
    <property type="match status" value="1"/>
</dbReference>
<evidence type="ECO:0000256" key="4">
    <source>
        <dbReference type="ARBA" id="ARBA00022679"/>
    </source>
</evidence>
<name>A0ABW9VUY7_9BURK</name>
<comment type="subcellular location">
    <subcellularLocation>
        <location evidence="1">Cell membrane</location>
        <topology evidence="1">Multi-pass membrane protein</topology>
    </subcellularLocation>
</comment>
<dbReference type="Proteomes" id="UP000642144">
    <property type="component" value="Unassembled WGS sequence"/>
</dbReference>
<comment type="caution">
    <text evidence="17">The sequence shown here is derived from an EMBL/GenBank/DDBJ whole genome shotgun (WGS) entry which is preliminary data.</text>
</comment>
<dbReference type="PANTHER" id="PTHR44757">
    <property type="entry name" value="DIGUANYLATE CYCLASE DGCP"/>
    <property type="match status" value="1"/>
</dbReference>
<dbReference type="Pfam" id="PF02743">
    <property type="entry name" value="dCache_1"/>
    <property type="match status" value="1"/>
</dbReference>
<dbReference type="InterPro" id="IPR000014">
    <property type="entry name" value="PAS"/>
</dbReference>
<evidence type="ECO:0000256" key="6">
    <source>
        <dbReference type="ARBA" id="ARBA00022741"/>
    </source>
</evidence>
<keyword evidence="9 13" id="KW-1133">Transmembrane helix</keyword>
<dbReference type="SUPFAM" id="SSF55073">
    <property type="entry name" value="Nucleotide cyclase"/>
    <property type="match status" value="1"/>
</dbReference>
<evidence type="ECO:0000259" key="14">
    <source>
        <dbReference type="PROSITE" id="PS50112"/>
    </source>
</evidence>
<dbReference type="PROSITE" id="PS50887">
    <property type="entry name" value="GGDEF"/>
    <property type="match status" value="1"/>
</dbReference>
<dbReference type="PROSITE" id="PS50113">
    <property type="entry name" value="PAC"/>
    <property type="match status" value="1"/>
</dbReference>
<dbReference type="InterPro" id="IPR029151">
    <property type="entry name" value="Sensor-like_sf"/>
</dbReference>
<sequence length="733" mass="80700">MLQSVNFFTSSFSTLVHIPKPSSTTRPRLTTLVTMGVSATVLLTVLSLLILVDHFALNYARREAQQRLQQLSWQMRDALNGAVRRATGDVQLLSSLPGVRAARSPAEVRQALESLQKTFPDYAWIGLVNPQGVVVAGTQGELEGADVSGRSWFKQGRRALYAGDASSTALAGQKPLSGAEQWRFIDAAGPLMDADGNYRGVLCVRLSWGWMRRLAQTMLAPAGDQQYSADLFVVRGDGTVMLGPPGSEEHQIYSDSLTMARGGASGALKETWADGHSYLTGYARSGNPADPATLSWAILARQPEEQALTGARALERQILLLGAILGAAMALAAAIVTRRLTRPLNELSHTIEARLVTTDALPTLPAIQPVDTFHEAQVLSRALAEMLRNEQHHLDALRGLNEKLESTVAERTREIARKALQLERALGQEQSTQQLLQERAAELRAILDNAHDAFIALDPGGVVRDWNLQAEKLLGWKRSEVIGQPLAAMMLPLPLRRAYERDMRQLAESADGATTVLSRRVELALHNRAGQELPVEVSLAYVPRSSGHLFIAFLHDISERKQLFASMEELALRDTLTGLPNRRALMKTLPEALQRANRSGQSCAVFFLDLDRFKQINDRYGHEEGDELLRQFAQRVRGAVRKTDTVGRLAGDEFIVILEMLANDAAAQEAADKLLPALRQPFTLKTTSVTLSASLGIAVHHPDDPQDIEMLLGRADRAMYRHKQQGIQQRARR</sequence>
<evidence type="ECO:0000313" key="17">
    <source>
        <dbReference type="EMBL" id="MYN25446.1"/>
    </source>
</evidence>
<keyword evidence="8" id="KW-0067">ATP-binding</keyword>
<keyword evidence="12" id="KW-0175">Coiled coil</keyword>
<dbReference type="InterPro" id="IPR013767">
    <property type="entry name" value="PAS_fold"/>
</dbReference>
<evidence type="ECO:0000256" key="9">
    <source>
        <dbReference type="ARBA" id="ARBA00022989"/>
    </source>
</evidence>
<dbReference type="CDD" id="cd01949">
    <property type="entry name" value="GGDEF"/>
    <property type="match status" value="1"/>
</dbReference>
<proteinExistence type="predicted"/>
<keyword evidence="10" id="KW-0902">Two-component regulatory system</keyword>
<dbReference type="SMART" id="SM00267">
    <property type="entry name" value="GGDEF"/>
    <property type="match status" value="1"/>
</dbReference>
<evidence type="ECO:0000259" key="15">
    <source>
        <dbReference type="PROSITE" id="PS50113"/>
    </source>
</evidence>
<evidence type="ECO:0000256" key="13">
    <source>
        <dbReference type="SAM" id="Phobius"/>
    </source>
</evidence>
<dbReference type="Pfam" id="PF00989">
    <property type="entry name" value="PAS"/>
    <property type="match status" value="1"/>
</dbReference>
<dbReference type="NCBIfam" id="TIGR00229">
    <property type="entry name" value="sensory_box"/>
    <property type="match status" value="1"/>
</dbReference>
<gene>
    <name evidence="17" type="ORF">GTP69_03405</name>
</gene>
<feature type="domain" description="GGDEF" evidence="16">
    <location>
        <begin position="601"/>
        <end position="733"/>
    </location>
</feature>
<dbReference type="InterPro" id="IPR033479">
    <property type="entry name" value="dCache_1"/>
</dbReference>
<dbReference type="CDD" id="cd12914">
    <property type="entry name" value="PDC1_DGC_like"/>
    <property type="match status" value="1"/>
</dbReference>
<keyword evidence="18" id="KW-1185">Reference proteome</keyword>
<dbReference type="CDD" id="cd00130">
    <property type="entry name" value="PAS"/>
    <property type="match status" value="1"/>
</dbReference>
<dbReference type="InterPro" id="IPR035965">
    <property type="entry name" value="PAS-like_dom_sf"/>
</dbReference>
<protein>
    <submittedName>
        <fullName evidence="17">Diguanylate cyclase</fullName>
    </submittedName>
</protein>
<dbReference type="EMBL" id="WWCT01000002">
    <property type="protein sequence ID" value="MYN25446.1"/>
    <property type="molecule type" value="Genomic_DNA"/>
</dbReference>